<sequence>MPGYSSNNYSSKNGKPSTFDICALDDHLLFEVFSHLQQNDRLILCLVNKRFKKLAMQLIYRRIYLNDSNVVRSEYMNLAINWTLLYIPKCLSEEESRRIANLKLQKLIWAFSVNPNETLRNVGWIRINWDLDSVLQRKIVEMCCNESPKLFRLENVTDPNCNETIAYGKYSSKNVTSFEMAPPNSMPERKVDPMYIPNFIKYMSMRLTTHIKRLTLFIDPVILFTKLYPLKDNKLQLTDLKLHWRREFFDIDYHLPIPTPRLSDFFDSRSLKILTVISWNDVLLEREDQMLKEISDFHELEDLSLISVQQKSFILCELFRGNFPRLKRLKMDFLNNFMPDNTRIDVFLSIIKYCKNLEFLDIKLDGYYDQPIIQRNNSPSADNNSTRSHTSIRLSCNCHCESCTNTLKNVLMDKLLYKGQDDMYIKSFLDLKAKDIFSMMRYFSLLPYSKACDQYPSVRTQPTSLKDFVDTINKIILAYRASRYNEVENGSNNNDNIEDELLSLGRILLTEKDVIGCIHMLIHHYKRTYKILLNALPHLRFLVLNDIPSCIVEEEYAYCKRRRVVEPVFYHYGYKSNLYDE</sequence>
<evidence type="ECO:0000259" key="1">
    <source>
        <dbReference type="PROSITE" id="PS50181"/>
    </source>
</evidence>
<evidence type="ECO:0000313" key="3">
    <source>
        <dbReference type="Proteomes" id="UP000262825"/>
    </source>
</evidence>
<protein>
    <submittedName>
        <fullName evidence="2">Related to F-box protein DAS1</fullName>
    </submittedName>
</protein>
<name>A0A376B246_9ASCO</name>
<gene>
    <name evidence="2" type="ORF">SCODWIG_00527</name>
</gene>
<accession>A0A376B246</accession>
<evidence type="ECO:0000313" key="2">
    <source>
        <dbReference type="EMBL" id="SSD58766.1"/>
    </source>
</evidence>
<dbReference type="InterPro" id="IPR036047">
    <property type="entry name" value="F-box-like_dom_sf"/>
</dbReference>
<dbReference type="InterPro" id="IPR001810">
    <property type="entry name" value="F-box_dom"/>
</dbReference>
<dbReference type="AlphaFoldDB" id="A0A376B246"/>
<dbReference type="EMBL" id="UFAJ01000045">
    <property type="protein sequence ID" value="SSD58766.1"/>
    <property type="molecule type" value="Genomic_DNA"/>
</dbReference>
<dbReference type="SUPFAM" id="SSF81383">
    <property type="entry name" value="F-box domain"/>
    <property type="match status" value="1"/>
</dbReference>
<dbReference type="PROSITE" id="PS50181">
    <property type="entry name" value="FBOX"/>
    <property type="match status" value="1"/>
</dbReference>
<dbReference type="VEuPathDB" id="FungiDB:SCODWIG_00527"/>
<dbReference type="SMART" id="SM00256">
    <property type="entry name" value="FBOX"/>
    <property type="match status" value="1"/>
</dbReference>
<proteinExistence type="predicted"/>
<organism evidence="2 3">
    <name type="scientific">Saccharomycodes ludwigii</name>
    <dbReference type="NCBI Taxonomy" id="36035"/>
    <lineage>
        <taxon>Eukaryota</taxon>
        <taxon>Fungi</taxon>
        <taxon>Dikarya</taxon>
        <taxon>Ascomycota</taxon>
        <taxon>Saccharomycotina</taxon>
        <taxon>Saccharomycetes</taxon>
        <taxon>Saccharomycodales</taxon>
        <taxon>Saccharomycodaceae</taxon>
        <taxon>Saccharomycodes</taxon>
    </lineage>
</organism>
<keyword evidence="3" id="KW-1185">Reference proteome</keyword>
<reference evidence="3" key="1">
    <citation type="submission" date="2018-06" db="EMBL/GenBank/DDBJ databases">
        <authorList>
            <person name="Guldener U."/>
        </authorList>
    </citation>
    <scope>NUCLEOTIDE SEQUENCE [LARGE SCALE GENOMIC DNA]</scope>
    <source>
        <strain evidence="3">UTAD17</strain>
    </source>
</reference>
<feature type="domain" description="F-box" evidence="1">
    <location>
        <begin position="18"/>
        <end position="63"/>
    </location>
</feature>
<dbReference type="Pfam" id="PF00646">
    <property type="entry name" value="F-box"/>
    <property type="match status" value="1"/>
</dbReference>
<dbReference type="Proteomes" id="UP000262825">
    <property type="component" value="Unassembled WGS sequence"/>
</dbReference>